<reference evidence="2" key="1">
    <citation type="submission" date="2021-01" db="EMBL/GenBank/DDBJ databases">
        <authorList>
            <person name="Corre E."/>
            <person name="Pelletier E."/>
            <person name="Niang G."/>
            <person name="Scheremetjew M."/>
            <person name="Finn R."/>
            <person name="Kale V."/>
            <person name="Holt S."/>
            <person name="Cochrane G."/>
            <person name="Meng A."/>
            <person name="Brown T."/>
            <person name="Cohen L."/>
        </authorList>
    </citation>
    <scope>NUCLEOTIDE SEQUENCE</scope>
    <source>
        <strain evidence="2">CCMP 410</strain>
    </source>
</reference>
<protein>
    <submittedName>
        <fullName evidence="2">Uncharacterized protein</fullName>
    </submittedName>
</protein>
<dbReference type="EMBL" id="HBGK01038008">
    <property type="protein sequence ID" value="CAD9296921.1"/>
    <property type="molecule type" value="Transcribed_RNA"/>
</dbReference>
<gene>
    <name evidence="2" type="ORF">GOCE00092_LOCUS19711</name>
</gene>
<evidence type="ECO:0000313" key="2">
    <source>
        <dbReference type="EMBL" id="CAD9296921.1"/>
    </source>
</evidence>
<feature type="region of interest" description="Disordered" evidence="1">
    <location>
        <begin position="1"/>
        <end position="82"/>
    </location>
</feature>
<accession>A0A7S1YD19</accession>
<feature type="compositionally biased region" description="Low complexity" evidence="1">
    <location>
        <begin position="48"/>
        <end position="62"/>
    </location>
</feature>
<name>A0A7S1YD19_9STRA</name>
<organism evidence="2">
    <name type="scientific">Grammatophora oceanica</name>
    <dbReference type="NCBI Taxonomy" id="210454"/>
    <lineage>
        <taxon>Eukaryota</taxon>
        <taxon>Sar</taxon>
        <taxon>Stramenopiles</taxon>
        <taxon>Ochrophyta</taxon>
        <taxon>Bacillariophyta</taxon>
        <taxon>Fragilariophyceae</taxon>
        <taxon>Fragilariophycidae</taxon>
        <taxon>Rhabdonematales</taxon>
        <taxon>Grammatophoraceae</taxon>
        <taxon>Grammatophora</taxon>
    </lineage>
</organism>
<sequence>MSNTVDSKPDLSPKSHQLQQPAVAASQGAGEGASGDAVASGKGDGDTADNAAANSIITSTAAPGGVPATSNNNKHGGGLTSVGVGSDELWNNDMVEDEELFGFLMNP</sequence>
<dbReference type="AlphaFoldDB" id="A0A7S1YD19"/>
<proteinExistence type="predicted"/>
<evidence type="ECO:0000256" key="1">
    <source>
        <dbReference type="SAM" id="MobiDB-lite"/>
    </source>
</evidence>